<dbReference type="InterPro" id="IPR020904">
    <property type="entry name" value="Sc_DH/Rdtase_CS"/>
</dbReference>
<sequence length="271" mass="29109">MGDFDGKVVYITGVARGQGRKHAIRFAREGARIIGLDLCDSPSEYVKYRAATEDDLATTIERVEAEGGEILAEVGDVRDLAFQQALVARGVERFGGRLDVVIANAGICNWGKVWELDEQQWQDTLDINLTGYWKTLRAAIPHMLSAGNGGSIILVSSVAGLKAMPVQSPYSASKYGVVGLAQTAAKELGEHGIRVNTIHPYGVQTPMGAEDPDALEVFNTMPQFLPHFTPILGMGMATTDDISDSVMFLASDASRTITASTFTVDMGAIKV</sequence>
<dbReference type="PROSITE" id="PS00061">
    <property type="entry name" value="ADH_SHORT"/>
    <property type="match status" value="1"/>
</dbReference>
<evidence type="ECO:0000256" key="1">
    <source>
        <dbReference type="ARBA" id="ARBA00006484"/>
    </source>
</evidence>
<comment type="caution">
    <text evidence="5">The sequence shown here is derived from an EMBL/GenBank/DDBJ whole genome shotgun (WGS) entry which is preliminary data.</text>
</comment>
<protein>
    <submittedName>
        <fullName evidence="5">SDR family mycofactocin-dependent oxidoreductase</fullName>
    </submittedName>
</protein>
<dbReference type="NCBIfam" id="NF009467">
    <property type="entry name" value="PRK12826.1-3"/>
    <property type="match status" value="1"/>
</dbReference>
<reference evidence="6" key="1">
    <citation type="submission" date="2017-09" db="EMBL/GenBank/DDBJ databases">
        <authorList>
            <person name="Zhang Y."/>
            <person name="Huang X."/>
            <person name="Liu J."/>
            <person name="Lu L."/>
            <person name="Peng K."/>
        </authorList>
    </citation>
    <scope>NUCLEOTIDE SEQUENCE [LARGE SCALE GENOMIC DNA]</scope>
    <source>
        <strain evidence="6">S-XJ-1</strain>
    </source>
</reference>
<dbReference type="PRINTS" id="PR00081">
    <property type="entry name" value="GDHRDH"/>
</dbReference>
<proteinExistence type="inferred from homology"/>
<dbReference type="CDD" id="cd05233">
    <property type="entry name" value="SDR_c"/>
    <property type="match status" value="1"/>
</dbReference>
<dbReference type="InterPro" id="IPR002347">
    <property type="entry name" value="SDR_fam"/>
</dbReference>
<evidence type="ECO:0000256" key="4">
    <source>
        <dbReference type="RuleBase" id="RU000363"/>
    </source>
</evidence>
<dbReference type="SUPFAM" id="SSF51735">
    <property type="entry name" value="NAD(P)-binding Rossmann-fold domains"/>
    <property type="match status" value="1"/>
</dbReference>
<comment type="similarity">
    <text evidence="1 4">Belongs to the short-chain dehydrogenases/reductases (SDR) family.</text>
</comment>
<dbReference type="InterPro" id="IPR023985">
    <property type="entry name" value="SDR_subfam_1"/>
</dbReference>
<dbReference type="FunFam" id="3.40.50.720:FF:000084">
    <property type="entry name" value="Short-chain dehydrogenase reductase"/>
    <property type="match status" value="1"/>
</dbReference>
<evidence type="ECO:0000256" key="3">
    <source>
        <dbReference type="ARBA" id="ARBA00023027"/>
    </source>
</evidence>
<dbReference type="AlphaFoldDB" id="A0A2A2WSD0"/>
<dbReference type="Proteomes" id="UP000218810">
    <property type="component" value="Unassembled WGS sequence"/>
</dbReference>
<dbReference type="Gene3D" id="3.40.50.720">
    <property type="entry name" value="NAD(P)-binding Rossmann-like Domain"/>
    <property type="match status" value="1"/>
</dbReference>
<keyword evidence="6" id="KW-1185">Reference proteome</keyword>
<evidence type="ECO:0000313" key="6">
    <source>
        <dbReference type="Proteomes" id="UP000218810"/>
    </source>
</evidence>
<gene>
    <name evidence="5" type="ORF">CEY15_04990</name>
</gene>
<dbReference type="PRINTS" id="PR00080">
    <property type="entry name" value="SDRFAMILY"/>
</dbReference>
<dbReference type="EMBL" id="NTGA01000009">
    <property type="protein sequence ID" value="PAY24098.1"/>
    <property type="molecule type" value="Genomic_DNA"/>
</dbReference>
<dbReference type="InterPro" id="IPR036291">
    <property type="entry name" value="NAD(P)-bd_dom_sf"/>
</dbReference>
<dbReference type="PANTHER" id="PTHR24321:SF8">
    <property type="entry name" value="ESTRADIOL 17-BETA-DEHYDROGENASE 8-RELATED"/>
    <property type="match status" value="1"/>
</dbReference>
<organism evidence="5 6">
    <name type="scientific">Dietzia natronolimnaea</name>
    <dbReference type="NCBI Taxonomy" id="161920"/>
    <lineage>
        <taxon>Bacteria</taxon>
        <taxon>Bacillati</taxon>
        <taxon>Actinomycetota</taxon>
        <taxon>Actinomycetes</taxon>
        <taxon>Mycobacteriales</taxon>
        <taxon>Dietziaceae</taxon>
        <taxon>Dietzia</taxon>
    </lineage>
</organism>
<evidence type="ECO:0000256" key="2">
    <source>
        <dbReference type="ARBA" id="ARBA00023002"/>
    </source>
</evidence>
<dbReference type="NCBIfam" id="TIGR03971">
    <property type="entry name" value="SDR_subfam_1"/>
    <property type="match status" value="1"/>
</dbReference>
<dbReference type="PANTHER" id="PTHR24321">
    <property type="entry name" value="DEHYDROGENASES, SHORT CHAIN"/>
    <property type="match status" value="1"/>
</dbReference>
<dbReference type="OrthoDB" id="5173603at2"/>
<name>A0A2A2WSD0_9ACTN</name>
<dbReference type="Pfam" id="PF00106">
    <property type="entry name" value="adh_short"/>
    <property type="match status" value="1"/>
</dbReference>
<dbReference type="RefSeq" id="WP_067716570.1">
    <property type="nucleotide sequence ID" value="NZ_NTGA01000009.1"/>
</dbReference>
<dbReference type="GeneID" id="97418037"/>
<evidence type="ECO:0000313" key="5">
    <source>
        <dbReference type="EMBL" id="PAY24098.1"/>
    </source>
</evidence>
<keyword evidence="3" id="KW-0520">NAD</keyword>
<dbReference type="GO" id="GO:0016491">
    <property type="term" value="F:oxidoreductase activity"/>
    <property type="evidence" value="ECO:0007669"/>
    <property type="project" value="UniProtKB-KW"/>
</dbReference>
<accession>A0A2A2WSD0</accession>
<keyword evidence="2" id="KW-0560">Oxidoreductase</keyword>